<sequence length="649" mass="68898">MLWNKTNMKPIILYGAAIGAVLCVPGVAAAQSPNLVEAGAQDDDTIVVTANRTQRRLSDVGESVSIIGEKAIIERQPTEVLDLLRTVPGLTFNSNGGIGTSTSVSIRGANSDQTVVLIDGVKLNDPASPGGGFNFGSLLTGNIARVEVVRGSQSVLYGSQAIGGVINLLTREPTEDLAAFARAEYGERDTAQLVGNVSQRFGPVAVSAGGNYLRTDGISAFSRARGGIEPDGFESWGANGKVDVYLTDTISLDLRGFYADGETEVDGFPAPDFALADTDEISERTDFVGYGGLNASLMDGRFRNRIGFAYTNIDRQNIDRSGNSDVETFDANGENRRFEYQGVFEAADHAELVFGAETETSEFRSSSYGGPAATAEVGIDSIYGQVNLTPLAGLSLTGGVRYDHHETFGGNTVFAVSGAYTPNAGSTTIRGSFGEGFKAPALYQLYSEYGNEALQPEQSDSWDVGVTQRLVGGLAEVGVTYFRRDAENQIAFVSCFQNSDPICTDRPNGTYGNIARTNADGVEVGLALRPAAGFDLSANYSFIDTQDEATGNVLARQPKHKVSLLADYRLPSGIAFGGTVVQVGDSFDNASNSRALDGYVTVDLRASVPVAKGVELYGRAENLFDAEYETVFRYGAAPQTFLGGVRLVI</sequence>
<name>M2SBW7_9SPHN</name>
<feature type="signal peptide" evidence="13">
    <location>
        <begin position="1"/>
        <end position="30"/>
    </location>
</feature>
<dbReference type="InterPro" id="IPR039426">
    <property type="entry name" value="TonB-dep_rcpt-like"/>
</dbReference>
<evidence type="ECO:0000256" key="1">
    <source>
        <dbReference type="ARBA" id="ARBA00004571"/>
    </source>
</evidence>
<accession>M2SBW7</accession>
<evidence type="ECO:0000256" key="11">
    <source>
        <dbReference type="PROSITE-ProRule" id="PRU10143"/>
    </source>
</evidence>
<dbReference type="InterPro" id="IPR037066">
    <property type="entry name" value="Plug_dom_sf"/>
</dbReference>
<dbReference type="AlphaFoldDB" id="M2SBW7"/>
<dbReference type="SUPFAM" id="SSF56935">
    <property type="entry name" value="Porins"/>
    <property type="match status" value="1"/>
</dbReference>
<evidence type="ECO:0000256" key="4">
    <source>
        <dbReference type="ARBA" id="ARBA00022692"/>
    </source>
</evidence>
<dbReference type="Gene3D" id="2.40.170.20">
    <property type="entry name" value="TonB-dependent receptor, beta-barrel domain"/>
    <property type="match status" value="1"/>
</dbReference>
<comment type="similarity">
    <text evidence="10 12">Belongs to the TonB-dependent receptor family.</text>
</comment>
<feature type="domain" description="TonB-dependent receptor plug" evidence="15">
    <location>
        <begin position="57"/>
        <end position="165"/>
    </location>
</feature>
<dbReference type="PROSITE" id="PS00430">
    <property type="entry name" value="TONB_DEPENDENT_REC_1"/>
    <property type="match status" value="1"/>
</dbReference>
<evidence type="ECO:0000256" key="13">
    <source>
        <dbReference type="SAM" id="SignalP"/>
    </source>
</evidence>
<dbReference type="GO" id="GO:0015889">
    <property type="term" value="P:cobalamin transport"/>
    <property type="evidence" value="ECO:0007669"/>
    <property type="project" value="TreeGrafter"/>
</dbReference>
<feature type="domain" description="TonB-dependent receptor-like beta-barrel" evidence="14">
    <location>
        <begin position="233"/>
        <end position="623"/>
    </location>
</feature>
<dbReference type="PROSITE" id="PS52016">
    <property type="entry name" value="TONB_DEPENDENT_REC_3"/>
    <property type="match status" value="1"/>
</dbReference>
<keyword evidence="4 10" id="KW-0812">Transmembrane</keyword>
<proteinExistence type="inferred from homology"/>
<evidence type="ECO:0000256" key="9">
    <source>
        <dbReference type="ARBA" id="ARBA00023237"/>
    </source>
</evidence>
<comment type="subcellular location">
    <subcellularLocation>
        <location evidence="1 10">Cell outer membrane</location>
        <topology evidence="1 10">Multi-pass membrane protein</topology>
    </subcellularLocation>
</comment>
<evidence type="ECO:0000256" key="10">
    <source>
        <dbReference type="PROSITE-ProRule" id="PRU01360"/>
    </source>
</evidence>
<dbReference type="GO" id="GO:0006811">
    <property type="term" value="P:monoatomic ion transport"/>
    <property type="evidence" value="ECO:0007669"/>
    <property type="project" value="UniProtKB-KW"/>
</dbReference>
<dbReference type="EMBL" id="AMRV01000005">
    <property type="protein sequence ID" value="EMD82835.1"/>
    <property type="molecule type" value="Genomic_DNA"/>
</dbReference>
<feature type="short sequence motif" description="TonB box" evidence="11">
    <location>
        <begin position="45"/>
        <end position="51"/>
    </location>
</feature>
<feature type="chain" id="PRO_5004024865" evidence="13">
    <location>
        <begin position="31"/>
        <end position="649"/>
    </location>
</feature>
<evidence type="ECO:0000259" key="15">
    <source>
        <dbReference type="Pfam" id="PF07715"/>
    </source>
</evidence>
<evidence type="ECO:0000256" key="12">
    <source>
        <dbReference type="RuleBase" id="RU003357"/>
    </source>
</evidence>
<evidence type="ECO:0000256" key="5">
    <source>
        <dbReference type="ARBA" id="ARBA00022729"/>
    </source>
</evidence>
<reference evidence="16 17" key="1">
    <citation type="journal article" date="2013" name="Genome Announc.">
        <title>Draft Genome Sequence of Strain JLT2015T, Belonging to the Family Sphingomonadaceae of the Alphaproteobacteria.</title>
        <authorList>
            <person name="Tang K."/>
            <person name="Liu K."/>
            <person name="Li S."/>
            <person name="Jiao N."/>
        </authorList>
    </citation>
    <scope>NUCLEOTIDE SEQUENCE [LARGE SCALE GENOMIC DNA]</scope>
    <source>
        <strain evidence="16 17">JLT2015</strain>
    </source>
</reference>
<keyword evidence="8 10" id="KW-0472">Membrane</keyword>
<keyword evidence="6" id="KW-0406">Ion transport</keyword>
<comment type="caution">
    <text evidence="16">The sequence shown here is derived from an EMBL/GenBank/DDBJ whole genome shotgun (WGS) entry which is preliminary data.</text>
</comment>
<evidence type="ECO:0000256" key="6">
    <source>
        <dbReference type="ARBA" id="ARBA00023065"/>
    </source>
</evidence>
<evidence type="ECO:0000313" key="17">
    <source>
        <dbReference type="Proteomes" id="UP000011717"/>
    </source>
</evidence>
<keyword evidence="3 10" id="KW-1134">Transmembrane beta strand</keyword>
<keyword evidence="9 10" id="KW-0998">Cell outer membrane</keyword>
<evidence type="ECO:0000256" key="7">
    <source>
        <dbReference type="ARBA" id="ARBA00023077"/>
    </source>
</evidence>
<dbReference type="Proteomes" id="UP000011717">
    <property type="component" value="Unassembled WGS sequence"/>
</dbReference>
<keyword evidence="16" id="KW-0675">Receptor</keyword>
<dbReference type="InterPro" id="IPR012910">
    <property type="entry name" value="Plug_dom"/>
</dbReference>
<dbReference type="Pfam" id="PF07715">
    <property type="entry name" value="Plug"/>
    <property type="match status" value="1"/>
</dbReference>
<keyword evidence="2 10" id="KW-0813">Transport</keyword>
<dbReference type="Pfam" id="PF00593">
    <property type="entry name" value="TonB_dep_Rec_b-barrel"/>
    <property type="match status" value="1"/>
</dbReference>
<dbReference type="InterPro" id="IPR000531">
    <property type="entry name" value="Beta-barrel_TonB"/>
</dbReference>
<organism evidence="16 17">
    <name type="scientific">Pacificimonas flava</name>
    <dbReference type="NCBI Taxonomy" id="1234595"/>
    <lineage>
        <taxon>Bacteria</taxon>
        <taxon>Pseudomonadati</taxon>
        <taxon>Pseudomonadota</taxon>
        <taxon>Alphaproteobacteria</taxon>
        <taxon>Sphingomonadales</taxon>
        <taxon>Sphingosinicellaceae</taxon>
        <taxon>Pacificimonas</taxon>
    </lineage>
</organism>
<keyword evidence="7 11" id="KW-0798">TonB box</keyword>
<gene>
    <name evidence="16" type="ORF">C725_1875</name>
</gene>
<dbReference type="PANTHER" id="PTHR30069">
    <property type="entry name" value="TONB-DEPENDENT OUTER MEMBRANE RECEPTOR"/>
    <property type="match status" value="1"/>
</dbReference>
<keyword evidence="17" id="KW-1185">Reference proteome</keyword>
<protein>
    <submittedName>
        <fullName evidence="16">Outer membrane vitamin B12 receptor BtuB</fullName>
    </submittedName>
</protein>
<dbReference type="InterPro" id="IPR010916">
    <property type="entry name" value="TonB_box_CS"/>
</dbReference>
<evidence type="ECO:0000256" key="8">
    <source>
        <dbReference type="ARBA" id="ARBA00023136"/>
    </source>
</evidence>
<dbReference type="PANTHER" id="PTHR30069:SF53">
    <property type="entry name" value="COLICIN I RECEPTOR-RELATED"/>
    <property type="match status" value="1"/>
</dbReference>
<dbReference type="GO" id="GO:0009279">
    <property type="term" value="C:cell outer membrane"/>
    <property type="evidence" value="ECO:0007669"/>
    <property type="project" value="UniProtKB-SubCell"/>
</dbReference>
<dbReference type="Gene3D" id="2.170.130.10">
    <property type="entry name" value="TonB-dependent receptor, plug domain"/>
    <property type="match status" value="1"/>
</dbReference>
<evidence type="ECO:0000313" key="16">
    <source>
        <dbReference type="EMBL" id="EMD82835.1"/>
    </source>
</evidence>
<keyword evidence="5 13" id="KW-0732">Signal</keyword>
<evidence type="ECO:0000256" key="3">
    <source>
        <dbReference type="ARBA" id="ARBA00022452"/>
    </source>
</evidence>
<evidence type="ECO:0000256" key="2">
    <source>
        <dbReference type="ARBA" id="ARBA00022448"/>
    </source>
</evidence>
<dbReference type="PATRIC" id="fig|1234595.3.peg.1878"/>
<dbReference type="InterPro" id="IPR036942">
    <property type="entry name" value="Beta-barrel_TonB_sf"/>
</dbReference>
<evidence type="ECO:0000259" key="14">
    <source>
        <dbReference type="Pfam" id="PF00593"/>
    </source>
</evidence>
<dbReference type="CDD" id="cd01347">
    <property type="entry name" value="ligand_gated_channel"/>
    <property type="match status" value="1"/>
</dbReference>